<evidence type="ECO:0000259" key="7">
    <source>
        <dbReference type="Pfam" id="PF02803"/>
    </source>
</evidence>
<comment type="similarity">
    <text evidence="1 5">Belongs to the thiolase-like superfamily. Thiolase family.</text>
</comment>
<dbReference type="PIRSF" id="PIRSF000429">
    <property type="entry name" value="Ac-CoA_Ac_transf"/>
    <property type="match status" value="1"/>
</dbReference>
<dbReference type="InterPro" id="IPR020613">
    <property type="entry name" value="Thiolase_CS"/>
</dbReference>
<dbReference type="Pfam" id="PF00108">
    <property type="entry name" value="Thiolase_N"/>
    <property type="match status" value="1"/>
</dbReference>
<evidence type="ECO:0000259" key="6">
    <source>
        <dbReference type="Pfam" id="PF00108"/>
    </source>
</evidence>
<feature type="domain" description="Thiolase N-terminal" evidence="6">
    <location>
        <begin position="5"/>
        <end position="260"/>
    </location>
</feature>
<feature type="active site" description="Acyl-thioester intermediate" evidence="4">
    <location>
        <position position="89"/>
    </location>
</feature>
<dbReference type="Pfam" id="PF02803">
    <property type="entry name" value="Thiolase_C"/>
    <property type="match status" value="1"/>
</dbReference>
<dbReference type="EMBL" id="UHIC01000001">
    <property type="protein sequence ID" value="SUO96979.1"/>
    <property type="molecule type" value="Genomic_DNA"/>
</dbReference>
<reference evidence="8 9" key="1">
    <citation type="submission" date="2018-06" db="EMBL/GenBank/DDBJ databases">
        <authorList>
            <consortium name="Pathogen Informatics"/>
            <person name="Doyle S."/>
        </authorList>
    </citation>
    <scope>NUCLEOTIDE SEQUENCE [LARGE SCALE GENOMIC DNA]</scope>
    <source>
        <strain evidence="8 9">NCTC13337</strain>
    </source>
</reference>
<dbReference type="PROSITE" id="PS00098">
    <property type="entry name" value="THIOLASE_1"/>
    <property type="match status" value="1"/>
</dbReference>
<dbReference type="GO" id="GO:0003985">
    <property type="term" value="F:acetyl-CoA C-acetyltransferase activity"/>
    <property type="evidence" value="ECO:0007669"/>
    <property type="project" value="UniProtKB-EC"/>
</dbReference>
<keyword evidence="2 5" id="KW-0808">Transferase</keyword>
<evidence type="ECO:0000256" key="1">
    <source>
        <dbReference type="ARBA" id="ARBA00010982"/>
    </source>
</evidence>
<feature type="domain" description="Thiolase C-terminal" evidence="7">
    <location>
        <begin position="268"/>
        <end position="395"/>
    </location>
</feature>
<evidence type="ECO:0000256" key="2">
    <source>
        <dbReference type="ARBA" id="ARBA00022679"/>
    </source>
</evidence>
<keyword evidence="3 5" id="KW-0012">Acyltransferase</keyword>
<feature type="active site" description="Proton acceptor" evidence="4">
    <location>
        <position position="355"/>
    </location>
</feature>
<sequence>MREAVYIIAAQRTPIGSFLGTLTHHTACDLGEIVTQAALKAAQIDPELIDSVIVGNVLSATAGMGIARQIALNSGLPEATTAHTLNMICGSGMKAVTDAYAAIKAGDADIILAIGTESMSNAGFILDSSSRHRHKIGELGLKDEIQLNGLTDAFHHIPMGKTAENLAEKYNISREEQDDYALSSQKKAALAQQSNCFQAEIIPIQLENGNIFQQDEHIRANIDRTALARLHPLFKKDGTVTAGNSSGINDGAAALLIAGENAVKRHHLTPLAEIIGYGQGGVAPEEMGLGVIPAIAQALERAETTLNQITQFELNEAFAAQIIAAQYELSEQHEIDLEEITAKTNLYGGAIALGHPLACSGTRILTTLTHTLPSNHIGLASLCIGGGMGIATVIRKIT</sequence>
<evidence type="ECO:0000256" key="4">
    <source>
        <dbReference type="PIRSR" id="PIRSR000429-1"/>
    </source>
</evidence>
<dbReference type="InterPro" id="IPR016039">
    <property type="entry name" value="Thiolase-like"/>
</dbReference>
<dbReference type="CDD" id="cd00751">
    <property type="entry name" value="thiolase"/>
    <property type="match status" value="1"/>
</dbReference>
<dbReference type="PANTHER" id="PTHR18919:SF107">
    <property type="entry name" value="ACETYL-COA ACETYLTRANSFERASE, CYTOSOLIC"/>
    <property type="match status" value="1"/>
</dbReference>
<dbReference type="PROSITE" id="PS00099">
    <property type="entry name" value="THIOLASE_3"/>
    <property type="match status" value="1"/>
</dbReference>
<dbReference type="FunFam" id="3.40.47.10:FF:000010">
    <property type="entry name" value="Acetyl-CoA acetyltransferase (Thiolase)"/>
    <property type="match status" value="1"/>
</dbReference>
<evidence type="ECO:0000313" key="8">
    <source>
        <dbReference type="EMBL" id="SUO96979.1"/>
    </source>
</evidence>
<gene>
    <name evidence="8" type="ORF">NCTC13337_02109</name>
</gene>
<dbReference type="Gene3D" id="3.40.47.10">
    <property type="match status" value="2"/>
</dbReference>
<dbReference type="InterPro" id="IPR020617">
    <property type="entry name" value="Thiolase_C"/>
</dbReference>
<dbReference type="InterPro" id="IPR020610">
    <property type="entry name" value="Thiolase_AS"/>
</dbReference>
<evidence type="ECO:0000256" key="3">
    <source>
        <dbReference type="ARBA" id="ARBA00023315"/>
    </source>
</evidence>
<dbReference type="AlphaFoldDB" id="A0A380MWN5"/>
<dbReference type="Proteomes" id="UP000254601">
    <property type="component" value="Unassembled WGS sequence"/>
</dbReference>
<dbReference type="GO" id="GO:0044281">
    <property type="term" value="P:small molecule metabolic process"/>
    <property type="evidence" value="ECO:0007669"/>
    <property type="project" value="UniProtKB-ARBA"/>
</dbReference>
<dbReference type="EC" id="2.3.1.9" evidence="8"/>
<dbReference type="PROSITE" id="PS00737">
    <property type="entry name" value="THIOLASE_2"/>
    <property type="match status" value="1"/>
</dbReference>
<dbReference type="RefSeq" id="WP_072575784.1">
    <property type="nucleotide sequence ID" value="NZ_LWHB01000025.1"/>
</dbReference>
<feature type="active site" description="Proton acceptor" evidence="4">
    <location>
        <position position="383"/>
    </location>
</feature>
<keyword evidence="9" id="KW-1185">Reference proteome</keyword>
<dbReference type="InterPro" id="IPR002155">
    <property type="entry name" value="Thiolase"/>
</dbReference>
<evidence type="ECO:0000256" key="5">
    <source>
        <dbReference type="RuleBase" id="RU003557"/>
    </source>
</evidence>
<proteinExistence type="inferred from homology"/>
<evidence type="ECO:0000313" key="9">
    <source>
        <dbReference type="Proteomes" id="UP000254601"/>
    </source>
</evidence>
<protein>
    <submittedName>
        <fullName evidence="8">Probable acetyl-CoA acyltransferase</fullName>
        <ecNumber evidence="8">2.3.1.9</ecNumber>
    </submittedName>
</protein>
<organism evidence="8 9">
    <name type="scientific">Suttonella ornithocola</name>
    <dbReference type="NCBI Taxonomy" id="279832"/>
    <lineage>
        <taxon>Bacteria</taxon>
        <taxon>Pseudomonadati</taxon>
        <taxon>Pseudomonadota</taxon>
        <taxon>Gammaproteobacteria</taxon>
        <taxon>Cardiobacteriales</taxon>
        <taxon>Cardiobacteriaceae</taxon>
        <taxon>Suttonella</taxon>
    </lineage>
</organism>
<dbReference type="InterPro" id="IPR020615">
    <property type="entry name" value="Thiolase_acyl_enz_int_AS"/>
</dbReference>
<dbReference type="NCBIfam" id="TIGR01930">
    <property type="entry name" value="AcCoA-C-Actrans"/>
    <property type="match status" value="1"/>
</dbReference>
<dbReference type="SUPFAM" id="SSF53901">
    <property type="entry name" value="Thiolase-like"/>
    <property type="match status" value="2"/>
</dbReference>
<accession>A0A380MWN5</accession>
<name>A0A380MWN5_9GAMM</name>
<dbReference type="InterPro" id="IPR020616">
    <property type="entry name" value="Thiolase_N"/>
</dbReference>
<dbReference type="OrthoDB" id="8951704at2"/>
<dbReference type="PANTHER" id="PTHR18919">
    <property type="entry name" value="ACETYL-COA C-ACYLTRANSFERASE"/>
    <property type="match status" value="1"/>
</dbReference>